<dbReference type="AlphaFoldDB" id="A0A1I1SJS4"/>
<dbReference type="EMBL" id="FOMX01000002">
    <property type="protein sequence ID" value="SFD46739.1"/>
    <property type="molecule type" value="Genomic_DNA"/>
</dbReference>
<dbReference type="Pfam" id="PF10127">
    <property type="entry name" value="RlaP"/>
    <property type="match status" value="1"/>
</dbReference>
<evidence type="ECO:0000313" key="1">
    <source>
        <dbReference type="EMBL" id="SFD46739.1"/>
    </source>
</evidence>
<name>A0A1I1SJS4_9BACT</name>
<proteinExistence type="predicted"/>
<sequence length="315" mass="35232">MADSLLLYETVHGSQAYGLQTPTSDVDLKGILVGPAAWYHGFLGGPEQLELSADHVRYEIRKYFRLAAAANPTVLELLWTPPDCHTVCTPLGERLLAERDKFLSLRVKDSFSGYAMSQLARIKTHRKWVMHPPDHEPTRAEFDLPETRLISRDQMGAVEAMLADGRMAEADLTTNFLGVLDRERRYKAARKEWEAYQSWLKTRNPKRSALEAEFGYDTKHGMHLIRLLRMGAEIVETGTLKVRRDDRDELLAIRGGAWSYDRLMEAADALHQRTQAAVAASPLPLAPDEAALDALCADLVGRALAQVSARPARGT</sequence>
<dbReference type="PANTHER" id="PTHR34817">
    <property type="entry name" value="NUCLEOTIDYLTRANSFERASE"/>
    <property type="match status" value="1"/>
</dbReference>
<dbReference type="InterPro" id="IPR018775">
    <property type="entry name" value="RlaP"/>
</dbReference>
<dbReference type="RefSeq" id="WP_096333183.1">
    <property type="nucleotide sequence ID" value="NZ_FOMX01000002.1"/>
</dbReference>
<keyword evidence="2" id="KW-1185">Reference proteome</keyword>
<organism evidence="1 2">
    <name type="scientific">Nannocystis exedens</name>
    <dbReference type="NCBI Taxonomy" id="54"/>
    <lineage>
        <taxon>Bacteria</taxon>
        <taxon>Pseudomonadati</taxon>
        <taxon>Myxococcota</taxon>
        <taxon>Polyangia</taxon>
        <taxon>Nannocystales</taxon>
        <taxon>Nannocystaceae</taxon>
        <taxon>Nannocystis</taxon>
    </lineage>
</organism>
<dbReference type="Proteomes" id="UP000199400">
    <property type="component" value="Unassembled WGS sequence"/>
</dbReference>
<dbReference type="STRING" id="54.SAMN02745121_00084"/>
<dbReference type="OrthoDB" id="243791at2"/>
<evidence type="ECO:0008006" key="3">
    <source>
        <dbReference type="Google" id="ProtNLM"/>
    </source>
</evidence>
<reference evidence="2" key="1">
    <citation type="submission" date="2016-10" db="EMBL/GenBank/DDBJ databases">
        <authorList>
            <person name="Varghese N."/>
            <person name="Submissions S."/>
        </authorList>
    </citation>
    <scope>NUCLEOTIDE SEQUENCE [LARGE SCALE GENOMIC DNA]</scope>
    <source>
        <strain evidence="2">ATCC 25963</strain>
    </source>
</reference>
<protein>
    <recommendedName>
        <fullName evidence="3">Nucleotidyltransferase</fullName>
    </recommendedName>
</protein>
<gene>
    <name evidence="1" type="ORF">SAMN02745121_00084</name>
</gene>
<dbReference type="PANTHER" id="PTHR34817:SF2">
    <property type="entry name" value="NUCLEOTIDYLTRANSFERASE"/>
    <property type="match status" value="1"/>
</dbReference>
<evidence type="ECO:0000313" key="2">
    <source>
        <dbReference type="Proteomes" id="UP000199400"/>
    </source>
</evidence>
<accession>A0A1I1SJS4</accession>